<dbReference type="Pfam" id="PF04773">
    <property type="entry name" value="FecR"/>
    <property type="match status" value="1"/>
</dbReference>
<dbReference type="Gene3D" id="2.60.120.1440">
    <property type="match status" value="1"/>
</dbReference>
<feature type="domain" description="FecR protein" evidence="2">
    <location>
        <begin position="98"/>
        <end position="188"/>
    </location>
</feature>
<protein>
    <submittedName>
        <fullName evidence="3">FecR domain-containing protein</fullName>
    </submittedName>
</protein>
<dbReference type="RefSeq" id="WP_249846980.1">
    <property type="nucleotide sequence ID" value="NZ_JAMGBD010000001.1"/>
</dbReference>
<keyword evidence="4" id="KW-1185">Reference proteome</keyword>
<proteinExistence type="predicted"/>
<dbReference type="PANTHER" id="PTHR30273">
    <property type="entry name" value="PERIPLASMIC SIGNAL SENSOR AND SIGMA FACTOR ACTIVATOR FECR-RELATED"/>
    <property type="match status" value="1"/>
</dbReference>
<evidence type="ECO:0000313" key="3">
    <source>
        <dbReference type="EMBL" id="MCL6683042.1"/>
    </source>
</evidence>
<reference evidence="3" key="1">
    <citation type="submission" date="2022-05" db="EMBL/GenBank/DDBJ databases">
        <authorList>
            <person name="Jo J.-H."/>
            <person name="Im W.-T."/>
        </authorList>
    </citation>
    <scope>NUCLEOTIDE SEQUENCE</scope>
    <source>
        <strain evidence="3">SE158</strain>
    </source>
</reference>
<accession>A0ABT0RK72</accession>
<keyword evidence="1" id="KW-0472">Membrane</keyword>
<dbReference type="PIRSF" id="PIRSF018266">
    <property type="entry name" value="FecR"/>
    <property type="match status" value="1"/>
</dbReference>
<keyword evidence="1" id="KW-1133">Transmembrane helix</keyword>
<dbReference type="InterPro" id="IPR012373">
    <property type="entry name" value="Ferrdict_sens_TM"/>
</dbReference>
<evidence type="ECO:0000256" key="1">
    <source>
        <dbReference type="SAM" id="Phobius"/>
    </source>
</evidence>
<dbReference type="Proteomes" id="UP001165363">
    <property type="component" value="Unassembled WGS sequence"/>
</dbReference>
<organism evidence="3 4">
    <name type="scientific">Sphingomonas alba</name>
    <dbReference type="NCBI Taxonomy" id="2908208"/>
    <lineage>
        <taxon>Bacteria</taxon>
        <taxon>Pseudomonadati</taxon>
        <taxon>Pseudomonadota</taxon>
        <taxon>Alphaproteobacteria</taxon>
        <taxon>Sphingomonadales</taxon>
        <taxon>Sphingomonadaceae</taxon>
        <taxon>Sphingomonas</taxon>
    </lineage>
</organism>
<dbReference type="PANTHER" id="PTHR30273:SF2">
    <property type="entry name" value="PROTEIN FECR"/>
    <property type="match status" value="1"/>
</dbReference>
<sequence length="302" mass="31863">MNIDRDRREAALGWLVRVNDPEFEGWDEFTAWLEADSANAGAFHALGQSEAEMRPLVEQAQIRPAAPPERRRLALVAGVAAFAAAITAVIAPGLMPVDYSTAPGEIRVVSLGGKDRLVMNGSTKLALSGWNRRDVHLENGQALLELRDPAKGKIAVTSGDLKLVDVGTVFEVTRDAGETRVIVSEGAVVADPDGAKLRLGAGQKLDAKDGASVLQAEAADVASVGAFQRGQLTYIDEPVNHVVADLSRSTGLDISADAAISAQRFTGTLSVADVRRDPKSLGPLVGVSIKQTGKAWKLGGRT</sequence>
<evidence type="ECO:0000313" key="4">
    <source>
        <dbReference type="Proteomes" id="UP001165363"/>
    </source>
</evidence>
<gene>
    <name evidence="3" type="ORF">LZ536_03870</name>
</gene>
<comment type="caution">
    <text evidence="3">The sequence shown here is derived from an EMBL/GenBank/DDBJ whole genome shotgun (WGS) entry which is preliminary data.</text>
</comment>
<dbReference type="EMBL" id="JAMGBD010000001">
    <property type="protein sequence ID" value="MCL6683042.1"/>
    <property type="molecule type" value="Genomic_DNA"/>
</dbReference>
<keyword evidence="1" id="KW-0812">Transmembrane</keyword>
<evidence type="ECO:0000259" key="2">
    <source>
        <dbReference type="Pfam" id="PF04773"/>
    </source>
</evidence>
<feature type="transmembrane region" description="Helical" evidence="1">
    <location>
        <begin position="73"/>
        <end position="95"/>
    </location>
</feature>
<dbReference type="InterPro" id="IPR006860">
    <property type="entry name" value="FecR"/>
</dbReference>
<name>A0ABT0RK72_9SPHN</name>